<proteinExistence type="predicted"/>
<evidence type="ECO:0000313" key="1">
    <source>
        <dbReference type="EMBL" id="KAJ8874285.1"/>
    </source>
</evidence>
<organism evidence="1 2">
    <name type="scientific">Dryococelus australis</name>
    <dbReference type="NCBI Taxonomy" id="614101"/>
    <lineage>
        <taxon>Eukaryota</taxon>
        <taxon>Metazoa</taxon>
        <taxon>Ecdysozoa</taxon>
        <taxon>Arthropoda</taxon>
        <taxon>Hexapoda</taxon>
        <taxon>Insecta</taxon>
        <taxon>Pterygota</taxon>
        <taxon>Neoptera</taxon>
        <taxon>Polyneoptera</taxon>
        <taxon>Phasmatodea</taxon>
        <taxon>Verophasmatodea</taxon>
        <taxon>Anareolatae</taxon>
        <taxon>Phasmatidae</taxon>
        <taxon>Eurycanthinae</taxon>
        <taxon>Dryococelus</taxon>
    </lineage>
</organism>
<comment type="caution">
    <text evidence="1">The sequence shown here is derived from an EMBL/GenBank/DDBJ whole genome shotgun (WGS) entry which is preliminary data.</text>
</comment>
<dbReference type="Proteomes" id="UP001159363">
    <property type="component" value="Chromosome 9"/>
</dbReference>
<protein>
    <recommendedName>
        <fullName evidence="3">DUF4371 domain-containing protein</fullName>
    </recommendedName>
</protein>
<reference evidence="1 2" key="1">
    <citation type="submission" date="2023-02" db="EMBL/GenBank/DDBJ databases">
        <title>LHISI_Scaffold_Assembly.</title>
        <authorList>
            <person name="Stuart O.P."/>
            <person name="Cleave R."/>
            <person name="Magrath M.J.L."/>
            <person name="Mikheyev A.S."/>
        </authorList>
    </citation>
    <scope>NUCLEOTIDE SEQUENCE [LARGE SCALE GENOMIC DNA]</scope>
    <source>
        <strain evidence="1">Daus_M_001</strain>
        <tissue evidence="1">Leg muscle</tissue>
    </source>
</reference>
<evidence type="ECO:0008006" key="3">
    <source>
        <dbReference type="Google" id="ProtNLM"/>
    </source>
</evidence>
<dbReference type="EMBL" id="JARBHB010000010">
    <property type="protein sequence ID" value="KAJ8874285.1"/>
    <property type="molecule type" value="Genomic_DNA"/>
</dbReference>
<dbReference type="PANTHER" id="PTHR45749:SF21">
    <property type="entry name" value="DUF4371 DOMAIN-CONTAINING PROTEIN"/>
    <property type="match status" value="1"/>
</dbReference>
<evidence type="ECO:0000313" key="2">
    <source>
        <dbReference type="Proteomes" id="UP001159363"/>
    </source>
</evidence>
<keyword evidence="2" id="KW-1185">Reference proteome</keyword>
<accession>A0ABQ9GQF8</accession>
<dbReference type="PANTHER" id="PTHR45749">
    <property type="match status" value="1"/>
</dbReference>
<sequence length="206" mass="22858">MLQLLANELVRSHSCSKSSHVLCHIIGTRDVSGKEQICICLRYVDEKLSQVELFVGLCDADSTTGEAISNIIFYVFWIRLQLLVSHLRGQACDGASNMSGHKRGVQALVKEQQPLAPFIHCGVHTANLMLQVSCGAIKNSLQLAIGVIFSQSLNARHELKTIMELDSAAPVDNIVSIQSLCPMRWVYRRSQIDRILEIKHIVAEPP</sequence>
<gene>
    <name evidence="1" type="ORF">PR048_025130</name>
</gene>
<name>A0ABQ9GQF8_9NEOP</name>